<dbReference type="PROSITE" id="PS00028">
    <property type="entry name" value="ZINC_FINGER_C2H2_1"/>
    <property type="match status" value="1"/>
</dbReference>
<feature type="domain" description="C2H2-type" evidence="6">
    <location>
        <begin position="151"/>
        <end position="183"/>
    </location>
</feature>
<keyword evidence="1" id="KW-0479">Metal-binding</keyword>
<dbReference type="GO" id="GO:0008270">
    <property type="term" value="F:zinc ion binding"/>
    <property type="evidence" value="ECO:0007669"/>
    <property type="project" value="UniProtKB-KW"/>
</dbReference>
<dbReference type="PROSITE" id="PS50157">
    <property type="entry name" value="ZINC_FINGER_C2H2_2"/>
    <property type="match status" value="2"/>
</dbReference>
<evidence type="ECO:0000313" key="8">
    <source>
        <dbReference type="Proteomes" id="UP000799536"/>
    </source>
</evidence>
<dbReference type="EMBL" id="ML993918">
    <property type="protein sequence ID" value="KAF2202944.1"/>
    <property type="molecule type" value="Genomic_DNA"/>
</dbReference>
<feature type="compositionally biased region" description="Polar residues" evidence="5">
    <location>
        <begin position="122"/>
        <end position="150"/>
    </location>
</feature>
<evidence type="ECO:0000256" key="3">
    <source>
        <dbReference type="ARBA" id="ARBA00022833"/>
    </source>
</evidence>
<feature type="compositionally biased region" description="Basic residues" evidence="5">
    <location>
        <begin position="221"/>
        <end position="231"/>
    </location>
</feature>
<dbReference type="OrthoDB" id="6365676at2759"/>
<feature type="region of interest" description="Disordered" evidence="5">
    <location>
        <begin position="15"/>
        <end position="151"/>
    </location>
</feature>
<comment type="caution">
    <text evidence="7">The sequence shown here is derived from an EMBL/GenBank/DDBJ whole genome shotgun (WGS) entry which is preliminary data.</text>
</comment>
<evidence type="ECO:0000256" key="5">
    <source>
        <dbReference type="SAM" id="MobiDB-lite"/>
    </source>
</evidence>
<feature type="compositionally biased region" description="Low complexity" evidence="5">
    <location>
        <begin position="31"/>
        <end position="49"/>
    </location>
</feature>
<keyword evidence="8" id="KW-1185">Reference proteome</keyword>
<organism evidence="7 8">
    <name type="scientific">Delitschia confertaspora ATCC 74209</name>
    <dbReference type="NCBI Taxonomy" id="1513339"/>
    <lineage>
        <taxon>Eukaryota</taxon>
        <taxon>Fungi</taxon>
        <taxon>Dikarya</taxon>
        <taxon>Ascomycota</taxon>
        <taxon>Pezizomycotina</taxon>
        <taxon>Dothideomycetes</taxon>
        <taxon>Pleosporomycetidae</taxon>
        <taxon>Pleosporales</taxon>
        <taxon>Delitschiaceae</taxon>
        <taxon>Delitschia</taxon>
    </lineage>
</organism>
<dbReference type="AlphaFoldDB" id="A0A9P4MRF2"/>
<dbReference type="InterPro" id="IPR013087">
    <property type="entry name" value="Znf_C2H2_type"/>
</dbReference>
<dbReference type="PANTHER" id="PTHR23235">
    <property type="entry name" value="KRUEPPEL-LIKE TRANSCRIPTION FACTOR"/>
    <property type="match status" value="1"/>
</dbReference>
<feature type="domain" description="C2H2-type" evidence="6">
    <location>
        <begin position="184"/>
        <end position="211"/>
    </location>
</feature>
<evidence type="ECO:0000256" key="4">
    <source>
        <dbReference type="PROSITE-ProRule" id="PRU00042"/>
    </source>
</evidence>
<dbReference type="SUPFAM" id="SSF57667">
    <property type="entry name" value="beta-beta-alpha zinc fingers"/>
    <property type="match status" value="1"/>
</dbReference>
<gene>
    <name evidence="7" type="ORF">GQ43DRAFT_367981</name>
</gene>
<dbReference type="Gene3D" id="3.30.160.60">
    <property type="entry name" value="Classic Zinc Finger"/>
    <property type="match status" value="1"/>
</dbReference>
<reference evidence="7" key="1">
    <citation type="journal article" date="2020" name="Stud. Mycol.">
        <title>101 Dothideomycetes genomes: a test case for predicting lifestyles and emergence of pathogens.</title>
        <authorList>
            <person name="Haridas S."/>
            <person name="Albert R."/>
            <person name="Binder M."/>
            <person name="Bloem J."/>
            <person name="Labutti K."/>
            <person name="Salamov A."/>
            <person name="Andreopoulos B."/>
            <person name="Baker S."/>
            <person name="Barry K."/>
            <person name="Bills G."/>
            <person name="Bluhm B."/>
            <person name="Cannon C."/>
            <person name="Castanera R."/>
            <person name="Culley D."/>
            <person name="Daum C."/>
            <person name="Ezra D."/>
            <person name="Gonzalez J."/>
            <person name="Henrissat B."/>
            <person name="Kuo A."/>
            <person name="Liang C."/>
            <person name="Lipzen A."/>
            <person name="Lutzoni F."/>
            <person name="Magnuson J."/>
            <person name="Mondo S."/>
            <person name="Nolan M."/>
            <person name="Ohm R."/>
            <person name="Pangilinan J."/>
            <person name="Park H.-J."/>
            <person name="Ramirez L."/>
            <person name="Alfaro M."/>
            <person name="Sun H."/>
            <person name="Tritt A."/>
            <person name="Yoshinaga Y."/>
            <person name="Zwiers L.-H."/>
            <person name="Turgeon B."/>
            <person name="Goodwin S."/>
            <person name="Spatafora J."/>
            <person name="Crous P."/>
            <person name="Grigoriev I."/>
        </authorList>
    </citation>
    <scope>NUCLEOTIDE SEQUENCE</scope>
    <source>
        <strain evidence="7">ATCC 74209</strain>
    </source>
</reference>
<name>A0A9P4MRF2_9PLEO</name>
<dbReference type="GO" id="GO:0000981">
    <property type="term" value="F:DNA-binding transcription factor activity, RNA polymerase II-specific"/>
    <property type="evidence" value="ECO:0007669"/>
    <property type="project" value="TreeGrafter"/>
</dbReference>
<sequence length="317" mass="34354">ETMDGRNSCGRRISLLNEELPQPHCRLPSITPSLRSRTSSYTSSPIGSPAIPPLVRSDSSDSTVSMQPPSPATPEFGFDGRNMDSPIFSQAPIFPQKDTSSAYPPLTQISGPLQLPYHPASAPQTTYYRPQLGTETLSSSANSRPKNKNSYPCPMAKQFGCNDYFTTSGHAARHAKKHTGKKDAFCPECNKAFTRKDNMEQHRRTHQSGRNANKSGDERSKKSKPSAKRPRPSPLQSSAPSLSTLSVIDPALSPTHSTYSITPAVSCVDAYSADYSQRSPYPDPAAFSLTPTYSVGSCFGLDALAIACGEKRKYEAA</sequence>
<proteinExistence type="predicted"/>
<dbReference type="Proteomes" id="UP000799536">
    <property type="component" value="Unassembled WGS sequence"/>
</dbReference>
<feature type="region of interest" description="Disordered" evidence="5">
    <location>
        <begin position="196"/>
        <end position="242"/>
    </location>
</feature>
<dbReference type="InterPro" id="IPR036236">
    <property type="entry name" value="Znf_C2H2_sf"/>
</dbReference>
<evidence type="ECO:0000256" key="2">
    <source>
        <dbReference type="ARBA" id="ARBA00022771"/>
    </source>
</evidence>
<evidence type="ECO:0000259" key="6">
    <source>
        <dbReference type="PROSITE" id="PS50157"/>
    </source>
</evidence>
<dbReference type="PANTHER" id="PTHR23235:SF120">
    <property type="entry name" value="KRUPPEL-LIKE FACTOR 15"/>
    <property type="match status" value="1"/>
</dbReference>
<keyword evidence="2 4" id="KW-0863">Zinc-finger</keyword>
<keyword evidence="3" id="KW-0862">Zinc</keyword>
<evidence type="ECO:0000256" key="1">
    <source>
        <dbReference type="ARBA" id="ARBA00022723"/>
    </source>
</evidence>
<dbReference type="GO" id="GO:0000978">
    <property type="term" value="F:RNA polymerase II cis-regulatory region sequence-specific DNA binding"/>
    <property type="evidence" value="ECO:0007669"/>
    <property type="project" value="TreeGrafter"/>
</dbReference>
<dbReference type="Pfam" id="PF00096">
    <property type="entry name" value="zf-C2H2"/>
    <property type="match status" value="1"/>
</dbReference>
<dbReference type="SMART" id="SM00355">
    <property type="entry name" value="ZnF_C2H2"/>
    <property type="match status" value="2"/>
</dbReference>
<dbReference type="FunFam" id="3.30.160.60:FF:002343">
    <property type="entry name" value="Zinc finger protein 33A"/>
    <property type="match status" value="1"/>
</dbReference>
<feature type="compositionally biased region" description="Polar residues" evidence="5">
    <location>
        <begin position="97"/>
        <end position="111"/>
    </location>
</feature>
<feature type="non-terminal residue" evidence="7">
    <location>
        <position position="1"/>
    </location>
</feature>
<protein>
    <recommendedName>
        <fullName evidence="6">C2H2-type domain-containing protein</fullName>
    </recommendedName>
</protein>
<accession>A0A9P4MRF2</accession>
<evidence type="ECO:0000313" key="7">
    <source>
        <dbReference type="EMBL" id="KAF2202944.1"/>
    </source>
</evidence>